<organism evidence="3 4">
    <name type="scientific">Ketobacter alkanivorans</name>
    <dbReference type="NCBI Taxonomy" id="1917421"/>
    <lineage>
        <taxon>Bacteria</taxon>
        <taxon>Pseudomonadati</taxon>
        <taxon>Pseudomonadota</taxon>
        <taxon>Gammaproteobacteria</taxon>
        <taxon>Pseudomonadales</taxon>
        <taxon>Ketobacteraceae</taxon>
        <taxon>Ketobacter</taxon>
    </lineage>
</organism>
<dbReference type="Proteomes" id="UP000235116">
    <property type="component" value="Chromosome"/>
</dbReference>
<reference evidence="4" key="1">
    <citation type="submission" date="2017-08" db="EMBL/GenBank/DDBJ databases">
        <title>Direct submision.</title>
        <authorList>
            <person name="Kim S.-J."/>
            <person name="Rhee S.-K."/>
        </authorList>
    </citation>
    <scope>NUCLEOTIDE SEQUENCE [LARGE SCALE GENOMIC DNA]</scope>
    <source>
        <strain evidence="4">GI5</strain>
    </source>
</reference>
<gene>
    <name evidence="3" type="ORF">Kalk_05745</name>
</gene>
<evidence type="ECO:0000313" key="4">
    <source>
        <dbReference type="Proteomes" id="UP000235116"/>
    </source>
</evidence>
<name>A0A2K9LMC0_9GAMM</name>
<dbReference type="InterPro" id="IPR011047">
    <property type="entry name" value="Quinoprotein_ADH-like_sf"/>
</dbReference>
<dbReference type="InterPro" id="IPR036465">
    <property type="entry name" value="vWFA_dom_sf"/>
</dbReference>
<dbReference type="OrthoDB" id="7156875at2"/>
<accession>A0A2K9LMC0</accession>
<keyword evidence="2" id="KW-0732">Signal</keyword>
<feature type="chain" id="PRO_5014934084" description="PilC beta-propeller domain-containing protein" evidence="2">
    <location>
        <begin position="33"/>
        <end position="1161"/>
    </location>
</feature>
<evidence type="ECO:0008006" key="5">
    <source>
        <dbReference type="Google" id="ProtNLM"/>
    </source>
</evidence>
<dbReference type="RefSeq" id="WP_101893291.1">
    <property type="nucleotide sequence ID" value="NZ_CP022684.1"/>
</dbReference>
<feature type="signal peptide" evidence="2">
    <location>
        <begin position="1"/>
        <end position="32"/>
    </location>
</feature>
<dbReference type="KEGG" id="kak:Kalk_05745"/>
<proteinExistence type="predicted"/>
<protein>
    <recommendedName>
        <fullName evidence="5">PilC beta-propeller domain-containing protein</fullName>
    </recommendedName>
</protein>
<evidence type="ECO:0000256" key="1">
    <source>
        <dbReference type="SAM" id="MobiDB-lite"/>
    </source>
</evidence>
<dbReference type="Gene3D" id="3.40.50.410">
    <property type="entry name" value="von Willebrand factor, type A domain"/>
    <property type="match status" value="1"/>
</dbReference>
<keyword evidence="4" id="KW-1185">Reference proteome</keyword>
<evidence type="ECO:0000256" key="2">
    <source>
        <dbReference type="SAM" id="SignalP"/>
    </source>
</evidence>
<dbReference type="AlphaFoldDB" id="A0A2K9LMC0"/>
<feature type="region of interest" description="Disordered" evidence="1">
    <location>
        <begin position="1118"/>
        <end position="1141"/>
    </location>
</feature>
<evidence type="ECO:0000313" key="3">
    <source>
        <dbReference type="EMBL" id="AUM11954.1"/>
    </source>
</evidence>
<dbReference type="EMBL" id="CP022684">
    <property type="protein sequence ID" value="AUM11954.1"/>
    <property type="molecule type" value="Genomic_DNA"/>
</dbReference>
<sequence length="1161" mass="124085">MRVDVNTESNFYAVVLSTVAVVVAFFTSFAQADDTDLFDVSAVSAPARITVVVDTSGSMARVENDPRPEVTSYNGDCVGEQVYADREDTYPYRIIGQFTIQNADRKICIVRSILLSFLDPDVGGDSVWPDNFEVGLARYGVPGGVVVAPVSALGSIVDPDSHRNRLIQSVQSLTAAGSTPLVGSYLEIAEYLTGGQAVGAASSESDSSVWVGDTSSNTRYKGVDLGPQCGITNNHLVFLTDGASSCEKGSRFTEFERESSGCSAPTNSVLMGDLGTRINEFVTGEVNQYHDECPANFLSTYAGNSNYESYWGCLSIMSDALHNHTQTDGANSVNAGVTTHVIAYDMGSASSDVSDGMSNWAVNGGGQFVAANNSSELADAFKTISNEAILPGTFVVASSGVGVNQLNRFLHLDEMYFAMFTPSSKPFWYGNLKKYFFQVGLDGELGVYANSAKTEQATDDGVFLPGVLSEWSDVVPAYYNTNNLQSVDGDIAHVGGAASKIEQPADRKLYVYYDGDRHLIQPDNAADTNEDIDELRTKLSADYAGLLADPSGADQALLASYGTDTLVPSLNWVLGVDENDEWIRLSQHIDPSQRPAAPQDTRTDSNDLRTFYGAPLHSSPALVNYRSRDALGNALTDPDDVVFISTNDGKLYAVDSDTGEEHLAYMPEAMLKRPSLTERSPVERMYDATKPTAADGGLIYGLDSSWTVWRQDVNRNGNIDEATSDFVYLYGGMRRGGRNYYILDATNVQASETISELAVLEGGTGPFVNNGQSWSEPRLAIINYAGTPTAVFIIGGGYDTAYDNGRPEALPARGAQVYIVSARYFTERGTGTPHQAGEVLWWASADASGTDTTHAQISALQYSIPSTVKTMDTDGDGYLDHFYVGDMGGQVHRFDVNNSNTGSSNLISNINDTVIAQLGFANDGVAVVTDADDRRFFYPPSVALGNCPRGSCIMVAIGSGWRSNPTNASVTEKFYMLMDYEPFGSAQPTITETSTASANGTTLEVLALSKTSDADSIVDVTSDPGIRGYSLQLGGTGFAAEKLMGSPLIVGGTAYFSTYYRPPVLTNTRTCQIGEGAAAIYALGLGDAQVLTVASGLSQNAAGSMQALISVIEDPIIDDGDGESPAPDTRRQGGLLSGTASGGRVPLNLDAIRKTRWLQMD</sequence>
<dbReference type="SUPFAM" id="SSF50998">
    <property type="entry name" value="Quinoprotein alcohol dehydrogenase-like"/>
    <property type="match status" value="1"/>
</dbReference>